<dbReference type="PRINTS" id="PR00081">
    <property type="entry name" value="GDHRDH"/>
</dbReference>
<dbReference type="RefSeq" id="WP_108741958.1">
    <property type="nucleotide sequence ID" value="NZ_CP020918.1"/>
</dbReference>
<evidence type="ECO:0000256" key="1">
    <source>
        <dbReference type="ARBA" id="ARBA00006484"/>
    </source>
</evidence>
<dbReference type="EMBL" id="CP020918">
    <property type="protein sequence ID" value="AWG23053.1"/>
    <property type="molecule type" value="Genomic_DNA"/>
</dbReference>
<dbReference type="Gene3D" id="3.40.50.720">
    <property type="entry name" value="NAD(P)-binding Rossmann-like Domain"/>
    <property type="match status" value="1"/>
</dbReference>
<protein>
    <submittedName>
        <fullName evidence="3">Short-chain dehydrogenase</fullName>
    </submittedName>
</protein>
<sequence>MKSNPFSLSGKKLVITGASSGIGQQCAITANALGAFVILIGRSQERLEKTACLLSNMDYLILATDITDYETTTTRLEESIKNMKIDGIIHAAGISTTLPLRNITPQKLQPYFETNVFAAINITKLLTKVKFAHPQGMSIVFISSVMGIVGELGKTIYSLTKGALVAGTKSLALELASKKIRVNCVLPGVVETPMSASAVYSQDTEAYDKIKSFHPIGLGKPEDVANACAFLVSDGSRWITGTNLIVDGGYTAR</sequence>
<gene>
    <name evidence="3" type="ORF">FFWV33_16740</name>
</gene>
<dbReference type="KEGG" id="ffa:FFWV33_16740"/>
<dbReference type="InterPro" id="IPR002347">
    <property type="entry name" value="SDR_fam"/>
</dbReference>
<dbReference type="AlphaFoldDB" id="A0A2S1LH29"/>
<keyword evidence="4" id="KW-1185">Reference proteome</keyword>
<dbReference type="GO" id="GO:0006633">
    <property type="term" value="P:fatty acid biosynthetic process"/>
    <property type="evidence" value="ECO:0007669"/>
    <property type="project" value="TreeGrafter"/>
</dbReference>
<evidence type="ECO:0000313" key="4">
    <source>
        <dbReference type="Proteomes" id="UP000244527"/>
    </source>
</evidence>
<accession>A0A2S1LH29</accession>
<reference evidence="3 4" key="1">
    <citation type="submission" date="2017-04" db="EMBL/GenBank/DDBJ databases">
        <title>Compelte genome sequence of WV33.</title>
        <authorList>
            <person name="Lee P.C."/>
        </authorList>
    </citation>
    <scope>NUCLEOTIDE SEQUENCE [LARGE SCALE GENOMIC DNA]</scope>
    <source>
        <strain evidence="3 4">WV33</strain>
    </source>
</reference>
<evidence type="ECO:0000313" key="3">
    <source>
        <dbReference type="EMBL" id="AWG23053.1"/>
    </source>
</evidence>
<name>A0A2S1LH29_9FLAO</name>
<dbReference type="GO" id="GO:0048038">
    <property type="term" value="F:quinone binding"/>
    <property type="evidence" value="ECO:0007669"/>
    <property type="project" value="TreeGrafter"/>
</dbReference>
<dbReference type="Proteomes" id="UP000244527">
    <property type="component" value="Chromosome"/>
</dbReference>
<dbReference type="SUPFAM" id="SSF51735">
    <property type="entry name" value="NAD(P)-binding Rossmann-fold domains"/>
    <property type="match status" value="1"/>
</dbReference>
<comment type="similarity">
    <text evidence="1">Belongs to the short-chain dehydrogenases/reductases (SDR) family.</text>
</comment>
<dbReference type="GO" id="GO:0016616">
    <property type="term" value="F:oxidoreductase activity, acting on the CH-OH group of donors, NAD or NADP as acceptor"/>
    <property type="evidence" value="ECO:0007669"/>
    <property type="project" value="TreeGrafter"/>
</dbReference>
<dbReference type="OrthoDB" id="9803333at2"/>
<keyword evidence="2" id="KW-0560">Oxidoreductase</keyword>
<dbReference type="FunFam" id="3.40.50.720:FF:000084">
    <property type="entry name" value="Short-chain dehydrogenase reductase"/>
    <property type="match status" value="1"/>
</dbReference>
<dbReference type="CDD" id="cd05233">
    <property type="entry name" value="SDR_c"/>
    <property type="match status" value="1"/>
</dbReference>
<dbReference type="PANTHER" id="PTHR42760">
    <property type="entry name" value="SHORT-CHAIN DEHYDROGENASES/REDUCTASES FAMILY MEMBER"/>
    <property type="match status" value="1"/>
</dbReference>
<organism evidence="3 4">
    <name type="scientific">Flavobacterium faecale</name>
    <dbReference type="NCBI Taxonomy" id="1355330"/>
    <lineage>
        <taxon>Bacteria</taxon>
        <taxon>Pseudomonadati</taxon>
        <taxon>Bacteroidota</taxon>
        <taxon>Flavobacteriia</taxon>
        <taxon>Flavobacteriales</taxon>
        <taxon>Flavobacteriaceae</taxon>
        <taxon>Flavobacterium</taxon>
    </lineage>
</organism>
<dbReference type="InterPro" id="IPR036291">
    <property type="entry name" value="NAD(P)-bd_dom_sf"/>
</dbReference>
<dbReference type="PANTHER" id="PTHR42760:SF133">
    <property type="entry name" value="3-OXOACYL-[ACYL-CARRIER-PROTEIN] REDUCTASE"/>
    <property type="match status" value="1"/>
</dbReference>
<proteinExistence type="inferred from homology"/>
<dbReference type="Pfam" id="PF13561">
    <property type="entry name" value="adh_short_C2"/>
    <property type="match status" value="1"/>
</dbReference>
<evidence type="ECO:0000256" key="2">
    <source>
        <dbReference type="ARBA" id="ARBA00023002"/>
    </source>
</evidence>